<dbReference type="CDD" id="cd07067">
    <property type="entry name" value="HP_PGM_like"/>
    <property type="match status" value="1"/>
</dbReference>
<dbReference type="InterPro" id="IPR029033">
    <property type="entry name" value="His_PPase_superfam"/>
</dbReference>
<keyword evidence="1" id="KW-0732">Signal</keyword>
<feature type="chain" id="PRO_5045124736" evidence="1">
    <location>
        <begin position="21"/>
        <end position="384"/>
    </location>
</feature>
<name>A0ABR2I0C4_9PEZI</name>
<feature type="signal peptide" evidence="1">
    <location>
        <begin position="1"/>
        <end position="20"/>
    </location>
</feature>
<dbReference type="Pfam" id="PF00300">
    <property type="entry name" value="His_Phos_1"/>
    <property type="match status" value="1"/>
</dbReference>
<dbReference type="SMART" id="SM00855">
    <property type="entry name" value="PGAM"/>
    <property type="match status" value="1"/>
</dbReference>
<comment type="caution">
    <text evidence="2">The sequence shown here is derived from an EMBL/GenBank/DDBJ whole genome shotgun (WGS) entry which is preliminary data.</text>
</comment>
<accession>A0ABR2I0C4</accession>
<protein>
    <submittedName>
        <fullName evidence="2">Phosphoglycerate mutase-like protein</fullName>
    </submittedName>
</protein>
<organism evidence="2 3">
    <name type="scientific">Apiospora arundinis</name>
    <dbReference type="NCBI Taxonomy" id="335852"/>
    <lineage>
        <taxon>Eukaryota</taxon>
        <taxon>Fungi</taxon>
        <taxon>Dikarya</taxon>
        <taxon>Ascomycota</taxon>
        <taxon>Pezizomycotina</taxon>
        <taxon>Sordariomycetes</taxon>
        <taxon>Xylariomycetidae</taxon>
        <taxon>Amphisphaeriales</taxon>
        <taxon>Apiosporaceae</taxon>
        <taxon>Apiospora</taxon>
    </lineage>
</organism>
<dbReference type="SUPFAM" id="SSF53254">
    <property type="entry name" value="Phosphoglycerate mutase-like"/>
    <property type="match status" value="1"/>
</dbReference>
<dbReference type="PANTHER" id="PTHR48100">
    <property type="entry name" value="BROAD-SPECIFICITY PHOSPHATASE YOR283W-RELATED"/>
    <property type="match status" value="1"/>
</dbReference>
<reference evidence="2 3" key="1">
    <citation type="journal article" date="2024" name="IMA Fungus">
        <title>Apiospora arundinis, a panoply of carbohydrate-active enzymes and secondary metabolites.</title>
        <authorList>
            <person name="Sorensen T."/>
            <person name="Petersen C."/>
            <person name="Muurmann A.T."/>
            <person name="Christiansen J.V."/>
            <person name="Brundto M.L."/>
            <person name="Overgaard C.K."/>
            <person name="Boysen A.T."/>
            <person name="Wollenberg R.D."/>
            <person name="Larsen T.O."/>
            <person name="Sorensen J.L."/>
            <person name="Nielsen K.L."/>
            <person name="Sondergaard T.E."/>
        </authorList>
    </citation>
    <scope>NUCLEOTIDE SEQUENCE [LARGE SCALE GENOMIC DNA]</scope>
    <source>
        <strain evidence="2 3">AAU 773</strain>
    </source>
</reference>
<sequence>MLLPTHFLLLALSQSCFVLGMGESGKWEGTSRMTCTGGTSFIDYTTVSGFFLQDETSTDPKGFDYITTNYGLINREYSTDSSFDPESKMTQWQRFEHYVEALNRDAGKNTQYKILYMMRHGEGFHNAAESYYGTPAWNCYWSELDGNGTSVWADALLTQSGIDQTTKANGFWHSQLVNERMPAPESYYSSPLSRCTTTANLTFASLALPADRPFTPVIKEFLREGISIHTCDRRSNKTYIQSMFPSYRFEESFTEHDELWNGTFAEAGAAQNARSKAVLDDIFSKDGNTWISITSHSGEIRSLLSVLGHRPFSLSTGQAIPVLVRARNHRKIEDPATPVSDSPWVFEPTCTSPPVTSGAAGCVCATASPTLSVMSSLASSTISF</sequence>
<dbReference type="Gene3D" id="3.40.50.1240">
    <property type="entry name" value="Phosphoglycerate mutase-like"/>
    <property type="match status" value="1"/>
</dbReference>
<dbReference type="PANTHER" id="PTHR48100:SF32">
    <property type="entry name" value="ANCHORED PROTEIN, PUTATIVE (AFU_ORTHOLOGUE AFUA_1G10590)-RELATED"/>
    <property type="match status" value="1"/>
</dbReference>
<dbReference type="InterPro" id="IPR013078">
    <property type="entry name" value="His_Pase_superF_clade-1"/>
</dbReference>
<dbReference type="Proteomes" id="UP001390339">
    <property type="component" value="Unassembled WGS sequence"/>
</dbReference>
<proteinExistence type="predicted"/>
<evidence type="ECO:0000256" key="1">
    <source>
        <dbReference type="SAM" id="SignalP"/>
    </source>
</evidence>
<dbReference type="InterPro" id="IPR050275">
    <property type="entry name" value="PGM_Phosphatase"/>
</dbReference>
<dbReference type="EMBL" id="JAPCWZ010000007">
    <property type="protein sequence ID" value="KAK8855780.1"/>
    <property type="molecule type" value="Genomic_DNA"/>
</dbReference>
<evidence type="ECO:0000313" key="3">
    <source>
        <dbReference type="Proteomes" id="UP001390339"/>
    </source>
</evidence>
<keyword evidence="3" id="KW-1185">Reference proteome</keyword>
<evidence type="ECO:0000313" key="2">
    <source>
        <dbReference type="EMBL" id="KAK8855780.1"/>
    </source>
</evidence>
<gene>
    <name evidence="2" type="ORF">PGQ11_011692</name>
</gene>